<dbReference type="AlphaFoldDB" id="A0A1M6V262"/>
<keyword evidence="4" id="KW-1185">Reference proteome</keyword>
<keyword evidence="2" id="KW-0732">Signal</keyword>
<dbReference type="RefSeq" id="WP_072851926.1">
    <property type="nucleotide sequence ID" value="NZ_FRAH01000043.1"/>
</dbReference>
<reference evidence="3 4" key="1">
    <citation type="submission" date="2016-11" db="EMBL/GenBank/DDBJ databases">
        <authorList>
            <person name="Jaros S."/>
            <person name="Januszkiewicz K."/>
            <person name="Wedrychowicz H."/>
        </authorList>
    </citation>
    <scope>NUCLEOTIDE SEQUENCE [LARGE SCALE GENOMIC DNA]</scope>
    <source>
        <strain evidence="3 4">DSM 14214</strain>
    </source>
</reference>
<gene>
    <name evidence="3" type="ORF">SAMN02745138_02296</name>
</gene>
<proteinExistence type="predicted"/>
<keyword evidence="1" id="KW-0472">Membrane</keyword>
<evidence type="ECO:0000313" key="3">
    <source>
        <dbReference type="EMBL" id="SHK75569.1"/>
    </source>
</evidence>
<dbReference type="EMBL" id="FRAH01000043">
    <property type="protein sequence ID" value="SHK75569.1"/>
    <property type="molecule type" value="Genomic_DNA"/>
</dbReference>
<organism evidence="3 4">
    <name type="scientific">Anaerotignum lactatifermentans DSM 14214</name>
    <dbReference type="NCBI Taxonomy" id="1121323"/>
    <lineage>
        <taxon>Bacteria</taxon>
        <taxon>Bacillati</taxon>
        <taxon>Bacillota</taxon>
        <taxon>Clostridia</taxon>
        <taxon>Lachnospirales</taxon>
        <taxon>Anaerotignaceae</taxon>
        <taxon>Anaerotignum</taxon>
    </lineage>
</organism>
<feature type="transmembrane region" description="Helical" evidence="1">
    <location>
        <begin position="252"/>
        <end position="275"/>
    </location>
</feature>
<name>A0A1M6V262_9FIRM</name>
<evidence type="ECO:0008006" key="5">
    <source>
        <dbReference type="Google" id="ProtNLM"/>
    </source>
</evidence>
<dbReference type="OrthoDB" id="1859532at2"/>
<accession>A0A1M6V262</accession>
<sequence>MKRKGWYLPMSLAVLLLCTAATEAPEPTTETYMKGGNYYIEKTYTLKNGEDIDHLLGASFELNGYTYHQIDVKSEPVVEVLTKEVSQTAETTVSSESSGQVAANLGETKTYEDEDGYKGELKLDHASIQYAATGYTTKTYTKSDSKMYYGLSSMDTSQIAKNIWSGGVSMTLYDIQWIGDNNMGSGDTAVGNNYNAKALYSGTYSVKIPTAYTAKVTYTGTVEKEISEQTAYTLTYLGEKAEMQVMEEENHYLPFFIGGGCVLLLLAGGTIYYLMKRRKIETVPSDLDGLEEVNEIEDTPEFEEKGEEHETI</sequence>
<feature type="signal peptide" evidence="2">
    <location>
        <begin position="1"/>
        <end position="23"/>
    </location>
</feature>
<evidence type="ECO:0000256" key="2">
    <source>
        <dbReference type="SAM" id="SignalP"/>
    </source>
</evidence>
<evidence type="ECO:0000256" key="1">
    <source>
        <dbReference type="SAM" id="Phobius"/>
    </source>
</evidence>
<keyword evidence="1" id="KW-0812">Transmembrane</keyword>
<evidence type="ECO:0000313" key="4">
    <source>
        <dbReference type="Proteomes" id="UP000183975"/>
    </source>
</evidence>
<feature type="chain" id="PRO_5012771010" description="LPXTG-motif cell wall anchor domain-containing protein" evidence="2">
    <location>
        <begin position="24"/>
        <end position="312"/>
    </location>
</feature>
<protein>
    <recommendedName>
        <fullName evidence="5">LPXTG-motif cell wall anchor domain-containing protein</fullName>
    </recommendedName>
</protein>
<keyword evidence="1" id="KW-1133">Transmembrane helix</keyword>
<dbReference type="Proteomes" id="UP000183975">
    <property type="component" value="Unassembled WGS sequence"/>
</dbReference>